<dbReference type="InterPro" id="IPR047111">
    <property type="entry name" value="YbaP-like"/>
</dbReference>
<evidence type="ECO:0000313" key="1">
    <source>
        <dbReference type="EMBL" id="MET6990316.1"/>
    </source>
</evidence>
<accession>A0ABV2ST36</accession>
<dbReference type="Pfam" id="PF01963">
    <property type="entry name" value="TraB_PrgY_gumN"/>
    <property type="match status" value="1"/>
</dbReference>
<dbReference type="Proteomes" id="UP001549799">
    <property type="component" value="Unassembled WGS sequence"/>
</dbReference>
<name>A0ABV2ST36_9FLAO</name>
<dbReference type="RefSeq" id="WP_354614706.1">
    <property type="nucleotide sequence ID" value="NZ_JBEXAE010000002.1"/>
</dbReference>
<keyword evidence="2" id="KW-1185">Reference proteome</keyword>
<proteinExistence type="predicted"/>
<protein>
    <submittedName>
        <fullName evidence="1">TraB/GumN family protein</fullName>
    </submittedName>
</protein>
<gene>
    <name evidence="1" type="ORF">ABXZ36_06620</name>
</gene>
<dbReference type="InterPro" id="IPR002816">
    <property type="entry name" value="TraB/PrgY/GumN_fam"/>
</dbReference>
<dbReference type="PANTHER" id="PTHR40590:SF1">
    <property type="entry name" value="CYTOPLASMIC PROTEIN"/>
    <property type="match status" value="1"/>
</dbReference>
<organism evidence="1 2">
    <name type="scientific">Sediminicola arcticus</name>
    <dbReference type="NCBI Taxonomy" id="1574308"/>
    <lineage>
        <taxon>Bacteria</taxon>
        <taxon>Pseudomonadati</taxon>
        <taxon>Bacteroidota</taxon>
        <taxon>Flavobacteriia</taxon>
        <taxon>Flavobacteriales</taxon>
        <taxon>Flavobacteriaceae</taxon>
        <taxon>Sediminicola</taxon>
    </lineage>
</organism>
<dbReference type="PANTHER" id="PTHR40590">
    <property type="entry name" value="CYTOPLASMIC PROTEIN-RELATED"/>
    <property type="match status" value="1"/>
</dbReference>
<reference evidence="1 2" key="1">
    <citation type="submission" date="2024-07" db="EMBL/GenBank/DDBJ databases">
        <title>The genome sequence of type strain Sediminicola arcticus GDMCC 1.2805.</title>
        <authorList>
            <person name="Liu Y."/>
        </authorList>
    </citation>
    <scope>NUCLEOTIDE SEQUENCE [LARGE SCALE GENOMIC DNA]</scope>
    <source>
        <strain evidence="1 2">GDMCC 1.2805</strain>
    </source>
</reference>
<dbReference type="CDD" id="cd14789">
    <property type="entry name" value="Tiki"/>
    <property type="match status" value="1"/>
</dbReference>
<evidence type="ECO:0000313" key="2">
    <source>
        <dbReference type="Proteomes" id="UP001549799"/>
    </source>
</evidence>
<dbReference type="EMBL" id="JBEXAE010000002">
    <property type="protein sequence ID" value="MET6990316.1"/>
    <property type="molecule type" value="Genomic_DNA"/>
</dbReference>
<comment type="caution">
    <text evidence="1">The sequence shown here is derived from an EMBL/GenBank/DDBJ whole genome shotgun (WGS) entry which is preliminary data.</text>
</comment>
<sequence length="294" mass="34045">MNNYLNTLKRIAFILFLTITFLIPKNGYSQEVSQKPYLLWKVSGNDLAKPSYIFGVNGAYKNSEMISEINEVLRTTEQLVLDLKKENTPEEASKIKQLIVNEAGAKYFYNQFDKATQKKLDDFFVTHYGADFKRLSAYKPFMISNLIESKIIPPYDITAELADFSKTHHQTIIGLETIEEQIEEFEKVPLSEQVKTITEFITNPEIAKERSDKIITYYKNQDIKGIYGELEEFEDTEMEKIMLEARNIKWLPQLTSLMKDKSSFIAIGVTHMLPFKNNLKDLLETEGYTITLVK</sequence>